<evidence type="ECO:0000313" key="1">
    <source>
        <dbReference type="EMBL" id="OTN93550.1"/>
    </source>
</evidence>
<name>A0AB73ND37_ENTFC</name>
<gene>
    <name evidence="1" type="ORF">A5804_002920</name>
</gene>
<dbReference type="RefSeq" id="WP_086325309.1">
    <property type="nucleotide sequence ID" value="NZ_NGLB01000005.1"/>
</dbReference>
<dbReference type="AlphaFoldDB" id="A0AB73ND37"/>
<accession>A0AB73ND37</accession>
<dbReference type="EMBL" id="NGLB01000005">
    <property type="protein sequence ID" value="OTN93550.1"/>
    <property type="molecule type" value="Genomic_DNA"/>
</dbReference>
<sequence length="112" mass="12595">MAQGLRSLKMPEAFGSGARFLSLLRTETEGRGQNARPINEVYEIYLPNYGAVEVKIPVGNQKVKPKLRTPILLKEMVLDFIPEVRTLSNGKKRVTPRFILKAHSFELKEGGN</sequence>
<comment type="caution">
    <text evidence="1">The sequence shown here is derived from an EMBL/GenBank/DDBJ whole genome shotgun (WGS) entry which is preliminary data.</text>
</comment>
<evidence type="ECO:0000313" key="2">
    <source>
        <dbReference type="Proteomes" id="UP000194737"/>
    </source>
</evidence>
<protein>
    <submittedName>
        <fullName evidence="1">Uncharacterized protein</fullName>
    </submittedName>
</protein>
<dbReference type="Proteomes" id="UP000194737">
    <property type="component" value="Unassembled WGS sequence"/>
</dbReference>
<reference evidence="1 2" key="1">
    <citation type="submission" date="2017-05" db="EMBL/GenBank/DDBJ databases">
        <title>The Genome Sequence of Enterococcus faecium 6F2_DIV0138.</title>
        <authorList>
            <consortium name="The Broad Institute Genomics Platform"/>
            <consortium name="The Broad Institute Genomic Center for Infectious Diseases"/>
            <person name="Earl A."/>
            <person name="Manson A."/>
            <person name="Schwartman J."/>
            <person name="Gilmore M."/>
            <person name="Abouelleil A."/>
            <person name="Cao P."/>
            <person name="Chapman S."/>
            <person name="Cusick C."/>
            <person name="Shea T."/>
            <person name="Young S."/>
            <person name="Neafsey D."/>
            <person name="Nusbaum C."/>
            <person name="Birren B."/>
        </authorList>
    </citation>
    <scope>NUCLEOTIDE SEQUENCE [LARGE SCALE GENOMIC DNA]</scope>
    <source>
        <strain evidence="1 2">6F2_DIV0138</strain>
    </source>
</reference>
<proteinExistence type="predicted"/>
<organism evidence="1 2">
    <name type="scientific">Enterococcus faecium</name>
    <name type="common">Streptococcus faecium</name>
    <dbReference type="NCBI Taxonomy" id="1352"/>
    <lineage>
        <taxon>Bacteria</taxon>
        <taxon>Bacillati</taxon>
        <taxon>Bacillota</taxon>
        <taxon>Bacilli</taxon>
        <taxon>Lactobacillales</taxon>
        <taxon>Enterococcaceae</taxon>
        <taxon>Enterococcus</taxon>
    </lineage>
</organism>